<evidence type="ECO:0000313" key="3">
    <source>
        <dbReference type="Proteomes" id="UP000823941"/>
    </source>
</evidence>
<keyword evidence="3" id="KW-1185">Reference proteome</keyword>
<accession>A0ABQ7QLI5</accession>
<evidence type="ECO:0000313" key="2">
    <source>
        <dbReference type="EMBL" id="KAG7305640.1"/>
    </source>
</evidence>
<gene>
    <name evidence="2" type="ORF">JYU34_009738</name>
</gene>
<feature type="signal peptide" evidence="1">
    <location>
        <begin position="1"/>
        <end position="18"/>
    </location>
</feature>
<feature type="chain" id="PRO_5045989235" description="Secreted protein" evidence="1">
    <location>
        <begin position="19"/>
        <end position="246"/>
    </location>
</feature>
<dbReference type="Proteomes" id="UP000823941">
    <property type="component" value="Chromosome 13"/>
</dbReference>
<dbReference type="EMBL" id="JAHIBW010000013">
    <property type="protein sequence ID" value="KAG7305640.1"/>
    <property type="molecule type" value="Genomic_DNA"/>
</dbReference>
<protein>
    <recommendedName>
        <fullName evidence="4">Secreted protein</fullName>
    </recommendedName>
</protein>
<keyword evidence="1" id="KW-0732">Signal</keyword>
<comment type="caution">
    <text evidence="2">The sequence shown here is derived from an EMBL/GenBank/DDBJ whole genome shotgun (WGS) entry which is preliminary data.</text>
</comment>
<name>A0ABQ7QLI5_PLUXY</name>
<organism evidence="2 3">
    <name type="scientific">Plutella xylostella</name>
    <name type="common">Diamondback moth</name>
    <name type="synonym">Plutella maculipennis</name>
    <dbReference type="NCBI Taxonomy" id="51655"/>
    <lineage>
        <taxon>Eukaryota</taxon>
        <taxon>Metazoa</taxon>
        <taxon>Ecdysozoa</taxon>
        <taxon>Arthropoda</taxon>
        <taxon>Hexapoda</taxon>
        <taxon>Insecta</taxon>
        <taxon>Pterygota</taxon>
        <taxon>Neoptera</taxon>
        <taxon>Endopterygota</taxon>
        <taxon>Lepidoptera</taxon>
        <taxon>Glossata</taxon>
        <taxon>Ditrysia</taxon>
        <taxon>Yponomeutoidea</taxon>
        <taxon>Plutellidae</taxon>
        <taxon>Plutella</taxon>
    </lineage>
</organism>
<proteinExistence type="predicted"/>
<evidence type="ECO:0008006" key="4">
    <source>
        <dbReference type="Google" id="ProtNLM"/>
    </source>
</evidence>
<reference evidence="2 3" key="1">
    <citation type="submission" date="2021-06" db="EMBL/GenBank/DDBJ databases">
        <title>A haploid diamondback moth (Plutella xylostella L.) genome assembly resolves 31 chromosomes and identifies a diamide resistance mutation.</title>
        <authorList>
            <person name="Ward C.M."/>
            <person name="Perry K.D."/>
            <person name="Baker G."/>
            <person name="Powis K."/>
            <person name="Heckel D.G."/>
            <person name="Baxter S.W."/>
        </authorList>
    </citation>
    <scope>NUCLEOTIDE SEQUENCE [LARGE SCALE GENOMIC DNA]</scope>
    <source>
        <strain evidence="2 3">LV</strain>
        <tissue evidence="2">Single pupa</tissue>
    </source>
</reference>
<sequence>MMLRLVLVIILKFELVICQEDMRNPMETQPPSPEFENLCMKLSSGLHFDKSLLLNTTWVSIYSWSRDVGYGCPTLQFSKPTLKQKQKFYKNMRDRLETQPNWKSAKLLMTLRNFDKKTESLLTSISRGYKGSFEAVPNLDILQLYGTDVDEKIPLFSFTLQLLQTNDAECKNQLFLFFLFCKVGVVLYTKVDKQCPTLKLINKVVSSAGLPDGQYTCKRYLNSTLADRNVSGSSSESEENLEDDHS</sequence>
<evidence type="ECO:0000256" key="1">
    <source>
        <dbReference type="SAM" id="SignalP"/>
    </source>
</evidence>